<keyword evidence="2" id="KW-1185">Reference proteome</keyword>
<evidence type="ECO:0000313" key="1">
    <source>
        <dbReference type="EMBL" id="KAF2843396.1"/>
    </source>
</evidence>
<dbReference type="AlphaFoldDB" id="A0A9P4SI56"/>
<dbReference type="Proteomes" id="UP000799429">
    <property type="component" value="Unassembled WGS sequence"/>
</dbReference>
<accession>A0A9P4SI56</accession>
<dbReference type="InterPro" id="IPR029032">
    <property type="entry name" value="AhpD-like"/>
</dbReference>
<evidence type="ECO:0008006" key="3">
    <source>
        <dbReference type="Google" id="ProtNLM"/>
    </source>
</evidence>
<reference evidence="1" key="1">
    <citation type="journal article" date="2020" name="Stud. Mycol.">
        <title>101 Dothideomycetes genomes: a test case for predicting lifestyles and emergence of pathogens.</title>
        <authorList>
            <person name="Haridas S."/>
            <person name="Albert R."/>
            <person name="Binder M."/>
            <person name="Bloem J."/>
            <person name="Labutti K."/>
            <person name="Salamov A."/>
            <person name="Andreopoulos B."/>
            <person name="Baker S."/>
            <person name="Barry K."/>
            <person name="Bills G."/>
            <person name="Bluhm B."/>
            <person name="Cannon C."/>
            <person name="Castanera R."/>
            <person name="Culley D."/>
            <person name="Daum C."/>
            <person name="Ezra D."/>
            <person name="Gonzalez J."/>
            <person name="Henrissat B."/>
            <person name="Kuo A."/>
            <person name="Liang C."/>
            <person name="Lipzen A."/>
            <person name="Lutzoni F."/>
            <person name="Magnuson J."/>
            <person name="Mondo S."/>
            <person name="Nolan M."/>
            <person name="Ohm R."/>
            <person name="Pangilinan J."/>
            <person name="Park H.-J."/>
            <person name="Ramirez L."/>
            <person name="Alfaro M."/>
            <person name="Sun H."/>
            <person name="Tritt A."/>
            <person name="Yoshinaga Y."/>
            <person name="Zwiers L.-H."/>
            <person name="Turgeon B."/>
            <person name="Goodwin S."/>
            <person name="Spatafora J."/>
            <person name="Crous P."/>
            <person name="Grigoriev I."/>
        </authorList>
    </citation>
    <scope>NUCLEOTIDE SEQUENCE</scope>
    <source>
        <strain evidence="1">CBS 101060</strain>
    </source>
</reference>
<name>A0A9P4SI56_9PEZI</name>
<comment type="caution">
    <text evidence="1">The sequence shown here is derived from an EMBL/GenBank/DDBJ whole genome shotgun (WGS) entry which is preliminary data.</text>
</comment>
<protein>
    <recommendedName>
        <fullName evidence="3">Dol-P-Man:Man(5)GlcNAc(2)-PP-Dol alpha-1,3-mannosyltransferase</fullName>
    </recommendedName>
</protein>
<organism evidence="1 2">
    <name type="scientific">Patellaria atrata CBS 101060</name>
    <dbReference type="NCBI Taxonomy" id="1346257"/>
    <lineage>
        <taxon>Eukaryota</taxon>
        <taxon>Fungi</taxon>
        <taxon>Dikarya</taxon>
        <taxon>Ascomycota</taxon>
        <taxon>Pezizomycotina</taxon>
        <taxon>Dothideomycetes</taxon>
        <taxon>Dothideomycetes incertae sedis</taxon>
        <taxon>Patellariales</taxon>
        <taxon>Patellariaceae</taxon>
        <taxon>Patellaria</taxon>
    </lineage>
</organism>
<dbReference type="PANTHER" id="PTHR28180">
    <property type="entry name" value="CONSERVED MITOCHONDRIAL PROTEIN-RELATED"/>
    <property type="match status" value="1"/>
</dbReference>
<gene>
    <name evidence="1" type="ORF">M501DRAFT_966802</name>
</gene>
<evidence type="ECO:0000313" key="2">
    <source>
        <dbReference type="Proteomes" id="UP000799429"/>
    </source>
</evidence>
<dbReference type="EMBL" id="MU006089">
    <property type="protein sequence ID" value="KAF2843396.1"/>
    <property type="molecule type" value="Genomic_DNA"/>
</dbReference>
<dbReference type="OrthoDB" id="5392202at2759"/>
<sequence>MTEGQPKPPIAMSKISPALKALINAPAARPNPTPAPPNIRAVYERIAREAASKNVGQPSWVAMSTAATMTLNSPASLSTLFVLAAPETQSHPQRTHTAELIREVGLKCISFNGIPRTINMLAAFRASLPPSVASALTAQPSRAPTSQNVEDIASRGRGLWDSIYAPFETKLVERLTDSHPDLPVHILNSHYGALLADPSDRPSGVKVGRVLASIVAVACLRAQTGVGPQVLSHVYGLRKAVEDGSWKGDEEAGAEEGVRWLAGDEGGAWLLESVDRIVDAVGGTTYAPAGARESKL</sequence>
<proteinExistence type="predicted"/>
<dbReference type="Gene3D" id="1.20.1290.10">
    <property type="entry name" value="AhpD-like"/>
    <property type="match status" value="1"/>
</dbReference>
<dbReference type="InterPro" id="IPR052999">
    <property type="entry name" value="PTS1_Protein"/>
</dbReference>
<dbReference type="PANTHER" id="PTHR28180:SF2">
    <property type="entry name" value="PEROXISOMAL PROTEIN 2"/>
    <property type="match status" value="1"/>
</dbReference>
<dbReference type="SUPFAM" id="SSF69118">
    <property type="entry name" value="AhpD-like"/>
    <property type="match status" value="1"/>
</dbReference>